<name>A0A3A5JQX7_9HYPH</name>
<keyword evidence="2" id="KW-0489">Methyltransferase</keyword>
<accession>A0A3A5JQX7</accession>
<dbReference type="Gene3D" id="3.40.50.150">
    <property type="entry name" value="Vaccinia Virus protein VP39"/>
    <property type="match status" value="1"/>
</dbReference>
<dbReference type="EMBL" id="QZWZ01000109">
    <property type="protein sequence ID" value="RJT21514.1"/>
    <property type="molecule type" value="Genomic_DNA"/>
</dbReference>
<proteinExistence type="predicted"/>
<dbReference type="SUPFAM" id="SSF53335">
    <property type="entry name" value="S-adenosyl-L-methionine-dependent methyltransferases"/>
    <property type="match status" value="1"/>
</dbReference>
<dbReference type="RefSeq" id="WP_120019386.1">
    <property type="nucleotide sequence ID" value="NZ_QZWZ01000109.1"/>
</dbReference>
<protein>
    <submittedName>
        <fullName evidence="2">Class I SAM-dependent methyltransferase</fullName>
    </submittedName>
</protein>
<reference evidence="2 3" key="1">
    <citation type="submission" date="2018-09" db="EMBL/GenBank/DDBJ databases">
        <title>Mesorhizobium carmichaelinearum sp. nov. isolated from Carmichaelinea spp. root nodules in New Zealand.</title>
        <authorList>
            <person name="De Meyer S.E."/>
        </authorList>
    </citation>
    <scope>NUCLEOTIDE SEQUENCE [LARGE SCALE GENOMIC DNA]</scope>
    <source>
        <strain evidence="2 3">ICMP19557</strain>
    </source>
</reference>
<dbReference type="Pfam" id="PF08241">
    <property type="entry name" value="Methyltransf_11"/>
    <property type="match status" value="1"/>
</dbReference>
<keyword evidence="3" id="KW-1185">Reference proteome</keyword>
<organism evidence="2 3">
    <name type="scientific">Mesorhizobium waimense</name>
    <dbReference type="NCBI Taxonomy" id="1300307"/>
    <lineage>
        <taxon>Bacteria</taxon>
        <taxon>Pseudomonadati</taxon>
        <taxon>Pseudomonadota</taxon>
        <taxon>Alphaproteobacteria</taxon>
        <taxon>Hyphomicrobiales</taxon>
        <taxon>Phyllobacteriaceae</taxon>
        <taxon>Mesorhizobium</taxon>
    </lineage>
</organism>
<dbReference type="OrthoDB" id="9807911at2"/>
<dbReference type="InterPro" id="IPR013216">
    <property type="entry name" value="Methyltransf_11"/>
</dbReference>
<evidence type="ECO:0000259" key="1">
    <source>
        <dbReference type="Pfam" id="PF08241"/>
    </source>
</evidence>
<comment type="caution">
    <text evidence="2">The sequence shown here is derived from an EMBL/GenBank/DDBJ whole genome shotgun (WGS) entry which is preliminary data.</text>
</comment>
<dbReference type="Proteomes" id="UP000272706">
    <property type="component" value="Unassembled WGS sequence"/>
</dbReference>
<dbReference type="GO" id="GO:0008757">
    <property type="term" value="F:S-adenosylmethionine-dependent methyltransferase activity"/>
    <property type="evidence" value="ECO:0007669"/>
    <property type="project" value="InterPro"/>
</dbReference>
<evidence type="ECO:0000313" key="2">
    <source>
        <dbReference type="EMBL" id="RJT21514.1"/>
    </source>
</evidence>
<keyword evidence="2" id="KW-0808">Transferase</keyword>
<dbReference type="AlphaFoldDB" id="A0A3A5JQX7"/>
<dbReference type="CDD" id="cd02440">
    <property type="entry name" value="AdoMet_MTases"/>
    <property type="match status" value="1"/>
</dbReference>
<evidence type="ECO:0000313" key="3">
    <source>
        <dbReference type="Proteomes" id="UP000272706"/>
    </source>
</evidence>
<feature type="domain" description="Methyltransferase type 11" evidence="1">
    <location>
        <begin position="78"/>
        <end position="172"/>
    </location>
</feature>
<gene>
    <name evidence="2" type="ORF">D3227_39590</name>
</gene>
<dbReference type="InterPro" id="IPR029063">
    <property type="entry name" value="SAM-dependent_MTases_sf"/>
</dbReference>
<sequence>MNALDQEALEQTARRRIKESHALDGDVGRLAQFYRRWATSYDADVGRKGYYGPMVVAELAGTMQTAYLPRERAAIATLDAGCGTGLVGMEMESLGFRLIDGFDLSEEMAEKARQTQVYRHVKADVDLNSPLSDYSSASYDITVCCGVFAPGHVRPDVLRTLARVTRPNGFVIASTRKIYAETTCFEDEVRRLQDSGVLVLVQCLNDGRYTADENAHYWVFRVANKAHEERL</sequence>
<dbReference type="GO" id="GO:0032259">
    <property type="term" value="P:methylation"/>
    <property type="evidence" value="ECO:0007669"/>
    <property type="project" value="UniProtKB-KW"/>
</dbReference>